<dbReference type="EMBL" id="BT055010">
    <property type="protein sequence ID" value="ACL53617.1"/>
    <property type="molecule type" value="mRNA"/>
</dbReference>
<sequence length="119" mass="13502">MNQARVEGKICTPLPFRIIITRMQTAKERKMETRAEISSSSPERAFSPTSVSTQQRFRWLQPFLASYYASAGADEKMRLIRSPTMRPISPANAANVREKPASPLRLLRLRSTSNSRCIC</sequence>
<proteinExistence type="evidence at transcript level"/>
<accession>B8A0B8</accession>
<evidence type="ECO:0000313" key="2">
    <source>
        <dbReference type="EMBL" id="ACL53617.1"/>
    </source>
</evidence>
<protein>
    <submittedName>
        <fullName evidence="2">Uncharacterized protein</fullName>
    </submittedName>
</protein>
<feature type="region of interest" description="Disordered" evidence="1">
    <location>
        <begin position="27"/>
        <end position="51"/>
    </location>
</feature>
<feature type="compositionally biased region" description="Polar residues" evidence="1">
    <location>
        <begin position="36"/>
        <end position="51"/>
    </location>
</feature>
<reference evidence="2" key="1">
    <citation type="journal article" date="2009" name="PLoS Genet.">
        <title>Sequencing, mapping, and analysis of 27,455 maize full-length cDNAs.</title>
        <authorList>
            <person name="Soderlund C."/>
            <person name="Descour A."/>
            <person name="Kudrna D."/>
            <person name="Bomhoff M."/>
            <person name="Boyd L."/>
            <person name="Currie J."/>
            <person name="Angelova A."/>
            <person name="Collura K."/>
            <person name="Wissotski M."/>
            <person name="Ashley E."/>
            <person name="Morrow D."/>
            <person name="Fernandes J."/>
            <person name="Walbot V."/>
            <person name="Yu Y."/>
        </authorList>
    </citation>
    <scope>NUCLEOTIDE SEQUENCE</scope>
    <source>
        <strain evidence="2">B73</strain>
    </source>
</reference>
<evidence type="ECO:0000256" key="1">
    <source>
        <dbReference type="SAM" id="MobiDB-lite"/>
    </source>
</evidence>
<name>B8A0B8_MAIZE</name>
<organism evidence="2">
    <name type="scientific">Zea mays</name>
    <name type="common">Maize</name>
    <dbReference type="NCBI Taxonomy" id="4577"/>
    <lineage>
        <taxon>Eukaryota</taxon>
        <taxon>Viridiplantae</taxon>
        <taxon>Streptophyta</taxon>
        <taxon>Embryophyta</taxon>
        <taxon>Tracheophyta</taxon>
        <taxon>Spermatophyta</taxon>
        <taxon>Magnoliopsida</taxon>
        <taxon>Liliopsida</taxon>
        <taxon>Poales</taxon>
        <taxon>Poaceae</taxon>
        <taxon>PACMAD clade</taxon>
        <taxon>Panicoideae</taxon>
        <taxon>Andropogonodae</taxon>
        <taxon>Andropogoneae</taxon>
        <taxon>Tripsacinae</taxon>
        <taxon>Zea</taxon>
    </lineage>
</organism>
<dbReference type="AlphaFoldDB" id="B8A0B8"/>
<reference evidence="2" key="2">
    <citation type="submission" date="2012-06" db="EMBL/GenBank/DDBJ databases">
        <authorList>
            <person name="Yu Y."/>
            <person name="Currie J."/>
            <person name="Lomeli R."/>
            <person name="Angelova A."/>
            <person name="Collura K."/>
            <person name="Wissotski M."/>
            <person name="Campos D."/>
            <person name="Kudrna D."/>
            <person name="Golser W."/>
            <person name="Ashely E."/>
            <person name="Descour A."/>
            <person name="Fernandes J."/>
            <person name="Soderlund C."/>
            <person name="Walbot V."/>
        </authorList>
    </citation>
    <scope>NUCLEOTIDE SEQUENCE</scope>
    <source>
        <strain evidence="2">B73</strain>
    </source>
</reference>